<accession>A0A381QS02</accession>
<name>A0A381QS02_9ZZZZ</name>
<dbReference type="EMBL" id="UINC01001481">
    <property type="protein sequence ID" value="SUZ81744.1"/>
    <property type="molecule type" value="Genomic_DNA"/>
</dbReference>
<protein>
    <submittedName>
        <fullName evidence="1">Uncharacterized protein</fullName>
    </submittedName>
</protein>
<proteinExistence type="predicted"/>
<sequence length="125" mass="13300">MTCAHEDASYRLIKRSMITPNLVPGSTILKVSGLWLVTNPNPSRGPHHKSNIQAAKCPIPPPTRVTFLEGSLEHASLILALIDLGNGMRSMCSICSPMLAAIAGSSCPLSKSSDRSLCSISRSDI</sequence>
<gene>
    <name evidence="1" type="ORF">METZ01_LOCUS34598</name>
</gene>
<evidence type="ECO:0000313" key="1">
    <source>
        <dbReference type="EMBL" id="SUZ81744.1"/>
    </source>
</evidence>
<reference evidence="1" key="1">
    <citation type="submission" date="2018-05" db="EMBL/GenBank/DDBJ databases">
        <authorList>
            <person name="Lanie J.A."/>
            <person name="Ng W.-L."/>
            <person name="Kazmierczak K.M."/>
            <person name="Andrzejewski T.M."/>
            <person name="Davidsen T.M."/>
            <person name="Wayne K.J."/>
            <person name="Tettelin H."/>
            <person name="Glass J.I."/>
            <person name="Rusch D."/>
            <person name="Podicherti R."/>
            <person name="Tsui H.-C.T."/>
            <person name="Winkler M.E."/>
        </authorList>
    </citation>
    <scope>NUCLEOTIDE SEQUENCE</scope>
</reference>
<dbReference type="AlphaFoldDB" id="A0A381QS02"/>
<organism evidence="1">
    <name type="scientific">marine metagenome</name>
    <dbReference type="NCBI Taxonomy" id="408172"/>
    <lineage>
        <taxon>unclassified sequences</taxon>
        <taxon>metagenomes</taxon>
        <taxon>ecological metagenomes</taxon>
    </lineage>
</organism>